<protein>
    <submittedName>
        <fullName evidence="2">GNAT family N-acetyltransferase</fullName>
    </submittedName>
</protein>
<dbReference type="InterPro" id="IPR016181">
    <property type="entry name" value="Acyl_CoA_acyltransferase"/>
</dbReference>
<dbReference type="PROSITE" id="PS51186">
    <property type="entry name" value="GNAT"/>
    <property type="match status" value="1"/>
</dbReference>
<dbReference type="CDD" id="cd04301">
    <property type="entry name" value="NAT_SF"/>
    <property type="match status" value="1"/>
</dbReference>
<organism evidence="2 3">
    <name type="scientific">Ectobacillus ponti</name>
    <dbReference type="NCBI Taxonomy" id="2961894"/>
    <lineage>
        <taxon>Bacteria</taxon>
        <taxon>Bacillati</taxon>
        <taxon>Bacillota</taxon>
        <taxon>Bacilli</taxon>
        <taxon>Bacillales</taxon>
        <taxon>Bacillaceae</taxon>
        <taxon>Ectobacillus</taxon>
    </lineage>
</organism>
<dbReference type="AlphaFoldDB" id="A0AA41XC92"/>
<dbReference type="EMBL" id="JANCLT010000018">
    <property type="protein sequence ID" value="MCP8971028.1"/>
    <property type="molecule type" value="Genomic_DNA"/>
</dbReference>
<evidence type="ECO:0000313" key="2">
    <source>
        <dbReference type="EMBL" id="MCP8971028.1"/>
    </source>
</evidence>
<accession>A0AA41XC92</accession>
<gene>
    <name evidence="2" type="ORF">NK662_21125</name>
</gene>
<feature type="domain" description="N-acetyltransferase" evidence="1">
    <location>
        <begin position="2"/>
        <end position="140"/>
    </location>
</feature>
<reference evidence="2" key="1">
    <citation type="submission" date="2022-07" db="EMBL/GenBank/DDBJ databases">
        <authorList>
            <person name="Li W.-J."/>
            <person name="Deng Q.-Q."/>
        </authorList>
    </citation>
    <scope>NUCLEOTIDE SEQUENCE</scope>
    <source>
        <strain evidence="2">SYSU M60031</strain>
    </source>
</reference>
<name>A0AA41XC92_9BACI</name>
<sequence length="145" mass="16815">MAEVRVATLQDLEDIAGMDALVMGDRSREEKLRKAIQENRCLLAQREGRAAGFLVYHQHFFEQAFMDLVIVHPAMRRQGVARALMEYMERCCLTEKLFSSTNQSNEEMQQVFRSLQYVESGYVDHLDEGDPELVFFKTAGRREYA</sequence>
<dbReference type="Proteomes" id="UP001156102">
    <property type="component" value="Unassembled WGS sequence"/>
</dbReference>
<evidence type="ECO:0000313" key="3">
    <source>
        <dbReference type="Proteomes" id="UP001156102"/>
    </source>
</evidence>
<proteinExistence type="predicted"/>
<dbReference type="SUPFAM" id="SSF55729">
    <property type="entry name" value="Acyl-CoA N-acyltransferases (Nat)"/>
    <property type="match status" value="1"/>
</dbReference>
<dbReference type="Pfam" id="PF00583">
    <property type="entry name" value="Acetyltransf_1"/>
    <property type="match status" value="1"/>
</dbReference>
<dbReference type="InterPro" id="IPR000182">
    <property type="entry name" value="GNAT_dom"/>
</dbReference>
<dbReference type="Gene3D" id="3.40.630.30">
    <property type="match status" value="1"/>
</dbReference>
<keyword evidence="3" id="KW-1185">Reference proteome</keyword>
<dbReference type="GO" id="GO:0016747">
    <property type="term" value="F:acyltransferase activity, transferring groups other than amino-acyl groups"/>
    <property type="evidence" value="ECO:0007669"/>
    <property type="project" value="InterPro"/>
</dbReference>
<evidence type="ECO:0000259" key="1">
    <source>
        <dbReference type="PROSITE" id="PS51186"/>
    </source>
</evidence>
<comment type="caution">
    <text evidence="2">The sequence shown here is derived from an EMBL/GenBank/DDBJ whole genome shotgun (WGS) entry which is preliminary data.</text>
</comment>
<dbReference type="RefSeq" id="WP_254760954.1">
    <property type="nucleotide sequence ID" value="NZ_JANCLT010000018.1"/>
</dbReference>